<accession>A0A2S8FFX7</accession>
<evidence type="ECO:0000256" key="2">
    <source>
        <dbReference type="ARBA" id="ARBA00022475"/>
    </source>
</evidence>
<gene>
    <name evidence="10" type="ORF">C5Y98_20735</name>
</gene>
<dbReference type="Pfam" id="PF12704">
    <property type="entry name" value="MacB_PCD"/>
    <property type="match status" value="1"/>
</dbReference>
<dbReference type="OrthoDB" id="9770099at2"/>
<reference evidence="10 11" key="1">
    <citation type="submission" date="2018-02" db="EMBL/GenBank/DDBJ databases">
        <title>Comparative genomes isolates from brazilian mangrove.</title>
        <authorList>
            <person name="Araujo J.E."/>
            <person name="Taketani R.G."/>
            <person name="Silva M.C.P."/>
            <person name="Loureco M.V."/>
            <person name="Andreote F.D."/>
        </authorList>
    </citation>
    <scope>NUCLEOTIDE SEQUENCE [LARGE SCALE GENOMIC DNA]</scope>
    <source>
        <strain evidence="10 11">NAP PRIS-MGV</strain>
    </source>
</reference>
<evidence type="ECO:0000259" key="9">
    <source>
        <dbReference type="Pfam" id="PF12704"/>
    </source>
</evidence>
<dbReference type="EMBL" id="PUIB01000020">
    <property type="protein sequence ID" value="PQO30824.1"/>
    <property type="molecule type" value="Genomic_DNA"/>
</dbReference>
<dbReference type="InterPro" id="IPR050250">
    <property type="entry name" value="Macrolide_Exporter_MacB"/>
</dbReference>
<dbReference type="Pfam" id="PF02687">
    <property type="entry name" value="FtsX"/>
    <property type="match status" value="1"/>
</dbReference>
<dbReference type="InterPro" id="IPR025857">
    <property type="entry name" value="MacB_PCD"/>
</dbReference>
<evidence type="ECO:0000313" key="11">
    <source>
        <dbReference type="Proteomes" id="UP000239388"/>
    </source>
</evidence>
<feature type="transmembrane region" description="Helical" evidence="7">
    <location>
        <begin position="21"/>
        <end position="40"/>
    </location>
</feature>
<keyword evidence="5 7" id="KW-0472">Membrane</keyword>
<evidence type="ECO:0000256" key="6">
    <source>
        <dbReference type="ARBA" id="ARBA00038076"/>
    </source>
</evidence>
<keyword evidence="4 7" id="KW-1133">Transmembrane helix</keyword>
<feature type="domain" description="ABC3 transporter permease C-terminal" evidence="8">
    <location>
        <begin position="306"/>
        <end position="438"/>
    </location>
</feature>
<feature type="transmembrane region" description="Helical" evidence="7">
    <location>
        <begin position="298"/>
        <end position="324"/>
    </location>
</feature>
<evidence type="ECO:0000256" key="3">
    <source>
        <dbReference type="ARBA" id="ARBA00022692"/>
    </source>
</evidence>
<evidence type="ECO:0000256" key="5">
    <source>
        <dbReference type="ARBA" id="ARBA00023136"/>
    </source>
</evidence>
<feature type="transmembrane region" description="Helical" evidence="7">
    <location>
        <begin position="351"/>
        <end position="377"/>
    </location>
</feature>
<dbReference type="InterPro" id="IPR003838">
    <property type="entry name" value="ABC3_permease_C"/>
</dbReference>
<dbReference type="GO" id="GO:0022857">
    <property type="term" value="F:transmembrane transporter activity"/>
    <property type="evidence" value="ECO:0007669"/>
    <property type="project" value="TreeGrafter"/>
</dbReference>
<keyword evidence="2" id="KW-1003">Cell membrane</keyword>
<dbReference type="Proteomes" id="UP000239388">
    <property type="component" value="Unassembled WGS sequence"/>
</dbReference>
<organism evidence="10 11">
    <name type="scientific">Blastopirellula marina</name>
    <dbReference type="NCBI Taxonomy" id="124"/>
    <lineage>
        <taxon>Bacteria</taxon>
        <taxon>Pseudomonadati</taxon>
        <taxon>Planctomycetota</taxon>
        <taxon>Planctomycetia</taxon>
        <taxon>Pirellulales</taxon>
        <taxon>Pirellulaceae</taxon>
        <taxon>Blastopirellula</taxon>
    </lineage>
</organism>
<dbReference type="PANTHER" id="PTHR30572">
    <property type="entry name" value="MEMBRANE COMPONENT OF TRANSPORTER-RELATED"/>
    <property type="match status" value="1"/>
</dbReference>
<evidence type="ECO:0000256" key="4">
    <source>
        <dbReference type="ARBA" id="ARBA00022989"/>
    </source>
</evidence>
<comment type="caution">
    <text evidence="10">The sequence shown here is derived from an EMBL/GenBank/DDBJ whole genome shotgun (WGS) entry which is preliminary data.</text>
</comment>
<feature type="domain" description="MacB-like periplasmic core" evidence="9">
    <location>
        <begin position="21"/>
        <end position="252"/>
    </location>
</feature>
<evidence type="ECO:0000259" key="8">
    <source>
        <dbReference type="Pfam" id="PF02687"/>
    </source>
</evidence>
<comment type="similarity">
    <text evidence="6">Belongs to the ABC-4 integral membrane protein family.</text>
</comment>
<proteinExistence type="inferred from homology"/>
<comment type="subcellular location">
    <subcellularLocation>
        <location evidence="1">Cell membrane</location>
        <topology evidence="1">Multi-pass membrane protein</topology>
    </subcellularLocation>
</comment>
<evidence type="ECO:0000313" key="10">
    <source>
        <dbReference type="EMBL" id="PQO30824.1"/>
    </source>
</evidence>
<sequence length="446" mass="48689">MLGIRVWKLGVKSLLLHPMRSLLTVLGIFIGVASVIWLVAIGEGISLKAQEQIEGLGAENVLVRSVKPPAEANESARGITPYGLTRDDLLLLQETIPTIDIAIPIREIRREFSYGPKSMFGRLVGCTPEYAEVTSLDVQYGHFLSDAEVRGKDNVCVLAAEVSERLFGFANPLGKKIHIEADYYTVVGVLKPRAATAAIGGSMSGQEFNKDVYIPISTLWQRIGDQVMTRRAGSFEGEIVELNQITLRIKKKTKLLDVPAVLATADVIRASLSHHDRAKDISVVVPLELLEQSRQTRLMFMVFMGLIAAISLLVGGIGIMNIMLATVTERTREIGIRRAIGAKRRDIVRQFLVETIVLSVVGGVTGIIGGLFCVPAVDLIRWAVLNYDPEIIAMLPDTIRDVRPSIVPVSIPIAFVISVLVGIIFGIYPAQRAANLDPIEALRSAN</sequence>
<keyword evidence="3 7" id="KW-0812">Transmembrane</keyword>
<evidence type="ECO:0000256" key="1">
    <source>
        <dbReference type="ARBA" id="ARBA00004651"/>
    </source>
</evidence>
<name>A0A2S8FFX7_9BACT</name>
<evidence type="ECO:0000256" key="7">
    <source>
        <dbReference type="SAM" id="Phobius"/>
    </source>
</evidence>
<dbReference type="PANTHER" id="PTHR30572:SF4">
    <property type="entry name" value="ABC TRANSPORTER PERMEASE YTRF"/>
    <property type="match status" value="1"/>
</dbReference>
<dbReference type="GO" id="GO:0005886">
    <property type="term" value="C:plasma membrane"/>
    <property type="evidence" value="ECO:0007669"/>
    <property type="project" value="UniProtKB-SubCell"/>
</dbReference>
<dbReference type="AlphaFoldDB" id="A0A2S8FFX7"/>
<feature type="transmembrane region" description="Helical" evidence="7">
    <location>
        <begin position="406"/>
        <end position="428"/>
    </location>
</feature>
<dbReference type="RefSeq" id="WP_105357127.1">
    <property type="nucleotide sequence ID" value="NZ_PUIB01000020.1"/>
</dbReference>
<protein>
    <submittedName>
        <fullName evidence="10">ABC transporter substrate-binding protein</fullName>
    </submittedName>
</protein>